<dbReference type="PANTHER" id="PTHR11690:SF248">
    <property type="entry name" value="PICKPOCKET 17, ISOFORM A"/>
    <property type="match status" value="1"/>
</dbReference>
<evidence type="ECO:0000256" key="10">
    <source>
        <dbReference type="ARBA" id="ARBA00023303"/>
    </source>
</evidence>
<evidence type="ECO:0000256" key="11">
    <source>
        <dbReference type="RuleBase" id="RU000679"/>
    </source>
</evidence>
<dbReference type="EMBL" id="CABIJS010000144">
    <property type="protein sequence ID" value="VUZ44784.1"/>
    <property type="molecule type" value="Genomic_DNA"/>
</dbReference>
<accession>A0A564YE17</accession>
<evidence type="ECO:0000256" key="1">
    <source>
        <dbReference type="ARBA" id="ARBA00004141"/>
    </source>
</evidence>
<keyword evidence="8 12" id="KW-0472">Membrane</keyword>
<evidence type="ECO:0000256" key="7">
    <source>
        <dbReference type="ARBA" id="ARBA00023065"/>
    </source>
</evidence>
<keyword evidence="5 12" id="KW-1133">Transmembrane helix</keyword>
<keyword evidence="3 11" id="KW-0894">Sodium channel</keyword>
<evidence type="ECO:0008006" key="15">
    <source>
        <dbReference type="Google" id="ProtNLM"/>
    </source>
</evidence>
<evidence type="ECO:0000256" key="6">
    <source>
        <dbReference type="ARBA" id="ARBA00023053"/>
    </source>
</evidence>
<evidence type="ECO:0000256" key="2">
    <source>
        <dbReference type="ARBA" id="ARBA00022448"/>
    </source>
</evidence>
<feature type="transmembrane region" description="Helical" evidence="12">
    <location>
        <begin position="410"/>
        <end position="430"/>
    </location>
</feature>
<dbReference type="Proteomes" id="UP000321570">
    <property type="component" value="Unassembled WGS sequence"/>
</dbReference>
<dbReference type="Pfam" id="PF00858">
    <property type="entry name" value="ASC"/>
    <property type="match status" value="2"/>
</dbReference>
<evidence type="ECO:0000256" key="12">
    <source>
        <dbReference type="SAM" id="Phobius"/>
    </source>
</evidence>
<dbReference type="AlphaFoldDB" id="A0A564YE17"/>
<dbReference type="Gene3D" id="1.10.287.770">
    <property type="entry name" value="YojJ-like"/>
    <property type="match status" value="1"/>
</dbReference>
<sequence length="514" mass="58884">MYPSFARRFQLWWEHIRSRRRLEDSTSFAGIATPFIPIVKMCFHPLGKIRVVYAVCSILMFICIICMLSITINNYLSHKTIFRVDQIAVTEGVQPPDITICLDEHRTTRALERKLKIPPLVNWGILQGVTIPCRSSGKITWGSELHSVSTYIRAVAHFNVTLVVTPPGDISLTVTEQVPIPPDHICTTFKVNHSCFGGNQFWKILHVAIQKTAQNSLMSGQVKVIAHEANGFPLDNYPRYLYENFSPGTTSFIFYSKSLQYSYTNRNRPCQTGPIKVQGHTYDYDQAACQWKKTCEYLHNECNCYCPLEFLRSWGRGHFLDPTKNDFTREDCIHSCLYEQQIMLMDAAVCPYACNTATYQRNNKMENPNATTQDSIQVSFVQEDAVTQNTEEELFGLAKLFSEVGGLSSFFFGFSCLVIFELLESCYRFWNRWIRRRSTRIRKEKNICRLSKSIALCRGESYAPHCVPNSEDSPIFPCKNVQRMRSFQESLPPTDCDLSVLLDIDGTTTPISIQ</sequence>
<keyword evidence="7 11" id="KW-0406">Ion transport</keyword>
<dbReference type="GO" id="GO:0005886">
    <property type="term" value="C:plasma membrane"/>
    <property type="evidence" value="ECO:0007669"/>
    <property type="project" value="TreeGrafter"/>
</dbReference>
<name>A0A564YE17_HYMDI</name>
<comment type="similarity">
    <text evidence="11">Belongs to the amiloride-sensitive sodium channel (TC 1.A.6) family.</text>
</comment>
<evidence type="ECO:0000256" key="9">
    <source>
        <dbReference type="ARBA" id="ARBA00023201"/>
    </source>
</evidence>
<keyword evidence="10 11" id="KW-0407">Ion channel</keyword>
<proteinExistence type="inferred from homology"/>
<comment type="subcellular location">
    <subcellularLocation>
        <location evidence="1">Membrane</location>
        <topology evidence="1">Multi-pass membrane protein</topology>
    </subcellularLocation>
</comment>
<evidence type="ECO:0000256" key="3">
    <source>
        <dbReference type="ARBA" id="ARBA00022461"/>
    </source>
</evidence>
<feature type="transmembrane region" description="Helical" evidence="12">
    <location>
        <begin position="51"/>
        <end position="72"/>
    </location>
</feature>
<keyword evidence="6" id="KW-0915">Sodium</keyword>
<keyword evidence="14" id="KW-1185">Reference proteome</keyword>
<dbReference type="InterPro" id="IPR001873">
    <property type="entry name" value="ENaC"/>
</dbReference>
<reference evidence="13 14" key="1">
    <citation type="submission" date="2019-07" db="EMBL/GenBank/DDBJ databases">
        <authorList>
            <person name="Jastrzebski P J."/>
            <person name="Paukszto L."/>
            <person name="Jastrzebski P J."/>
        </authorList>
    </citation>
    <scope>NUCLEOTIDE SEQUENCE [LARGE SCALE GENOMIC DNA]</scope>
    <source>
        <strain evidence="13 14">WMS-il1</strain>
    </source>
</reference>
<keyword evidence="9 11" id="KW-0739">Sodium transport</keyword>
<dbReference type="GO" id="GO:0015280">
    <property type="term" value="F:ligand-gated sodium channel activity"/>
    <property type="evidence" value="ECO:0007669"/>
    <property type="project" value="TreeGrafter"/>
</dbReference>
<keyword evidence="4 11" id="KW-0812">Transmembrane</keyword>
<dbReference type="PANTHER" id="PTHR11690">
    <property type="entry name" value="AMILORIDE-SENSITIVE SODIUM CHANNEL-RELATED"/>
    <property type="match status" value="1"/>
</dbReference>
<evidence type="ECO:0000256" key="4">
    <source>
        <dbReference type="ARBA" id="ARBA00022692"/>
    </source>
</evidence>
<evidence type="ECO:0000256" key="8">
    <source>
        <dbReference type="ARBA" id="ARBA00023136"/>
    </source>
</evidence>
<protein>
    <recommendedName>
        <fullName evidence="15">Amiloride-sensitive sodium channel</fullName>
    </recommendedName>
</protein>
<keyword evidence="2 11" id="KW-0813">Transport</keyword>
<evidence type="ECO:0000313" key="14">
    <source>
        <dbReference type="Proteomes" id="UP000321570"/>
    </source>
</evidence>
<gene>
    <name evidence="13" type="ORF">WMSIL1_LOCUS4945</name>
</gene>
<organism evidence="13 14">
    <name type="scientific">Hymenolepis diminuta</name>
    <name type="common">Rat tapeworm</name>
    <dbReference type="NCBI Taxonomy" id="6216"/>
    <lineage>
        <taxon>Eukaryota</taxon>
        <taxon>Metazoa</taxon>
        <taxon>Spiralia</taxon>
        <taxon>Lophotrochozoa</taxon>
        <taxon>Platyhelminthes</taxon>
        <taxon>Cestoda</taxon>
        <taxon>Eucestoda</taxon>
        <taxon>Cyclophyllidea</taxon>
        <taxon>Hymenolepididae</taxon>
        <taxon>Hymenolepis</taxon>
    </lineage>
</organism>
<evidence type="ECO:0000256" key="5">
    <source>
        <dbReference type="ARBA" id="ARBA00022989"/>
    </source>
</evidence>
<evidence type="ECO:0000313" key="13">
    <source>
        <dbReference type="EMBL" id="VUZ44784.1"/>
    </source>
</evidence>